<keyword evidence="8" id="KW-1185">Reference proteome</keyword>
<evidence type="ECO:0000256" key="1">
    <source>
        <dbReference type="ARBA" id="ARBA00009437"/>
    </source>
</evidence>
<protein>
    <submittedName>
        <fullName evidence="7">LysR family transcriptional regulator</fullName>
    </submittedName>
</protein>
<reference evidence="7 8" key="1">
    <citation type="submission" date="2018-11" db="EMBL/GenBank/DDBJ databases">
        <authorList>
            <person name="Li F."/>
        </authorList>
    </citation>
    <scope>NUCLEOTIDE SEQUENCE [LARGE SCALE GENOMIC DNA]</scope>
    <source>
        <strain evidence="7 8">YS17T</strain>
    </source>
</reference>
<evidence type="ECO:0000256" key="5">
    <source>
        <dbReference type="SAM" id="Coils"/>
    </source>
</evidence>
<evidence type="ECO:0000256" key="2">
    <source>
        <dbReference type="ARBA" id="ARBA00023015"/>
    </source>
</evidence>
<organism evidence="7 8">
    <name type="scientific">Aeromicrobium camelliae</name>
    <dbReference type="NCBI Taxonomy" id="1538144"/>
    <lineage>
        <taxon>Bacteria</taxon>
        <taxon>Bacillati</taxon>
        <taxon>Actinomycetota</taxon>
        <taxon>Actinomycetes</taxon>
        <taxon>Propionibacteriales</taxon>
        <taxon>Nocardioidaceae</taxon>
        <taxon>Aeromicrobium</taxon>
    </lineage>
</organism>
<dbReference type="PANTHER" id="PTHR30346:SF29">
    <property type="entry name" value="LYSR SUBSTRATE-BINDING"/>
    <property type="match status" value="1"/>
</dbReference>
<evidence type="ECO:0000256" key="4">
    <source>
        <dbReference type="ARBA" id="ARBA00023163"/>
    </source>
</evidence>
<comment type="caution">
    <text evidence="7">The sequence shown here is derived from an EMBL/GenBank/DDBJ whole genome shotgun (WGS) entry which is preliminary data.</text>
</comment>
<comment type="similarity">
    <text evidence="1">Belongs to the LysR transcriptional regulatory family.</text>
</comment>
<proteinExistence type="inferred from homology"/>
<dbReference type="InterPro" id="IPR036388">
    <property type="entry name" value="WH-like_DNA-bd_sf"/>
</dbReference>
<dbReference type="SUPFAM" id="SSF46785">
    <property type="entry name" value="Winged helix' DNA-binding domain"/>
    <property type="match status" value="1"/>
</dbReference>
<dbReference type="Gene3D" id="3.40.190.10">
    <property type="entry name" value="Periplasmic binding protein-like II"/>
    <property type="match status" value="2"/>
</dbReference>
<dbReference type="AlphaFoldDB" id="A0A3N6ZFA5"/>
<feature type="coiled-coil region" evidence="5">
    <location>
        <begin position="59"/>
        <end position="90"/>
    </location>
</feature>
<dbReference type="InterPro" id="IPR000847">
    <property type="entry name" value="LysR_HTH_N"/>
</dbReference>
<dbReference type="InterPro" id="IPR005119">
    <property type="entry name" value="LysR_subst-bd"/>
</dbReference>
<dbReference type="EMBL" id="RQJX01000005">
    <property type="protein sequence ID" value="RQN08791.1"/>
    <property type="molecule type" value="Genomic_DNA"/>
</dbReference>
<dbReference type="SUPFAM" id="SSF53850">
    <property type="entry name" value="Periplasmic binding protein-like II"/>
    <property type="match status" value="1"/>
</dbReference>
<dbReference type="OrthoDB" id="4131546at2"/>
<keyword evidence="2" id="KW-0805">Transcription regulation</keyword>
<dbReference type="GO" id="GO:0003700">
    <property type="term" value="F:DNA-binding transcription factor activity"/>
    <property type="evidence" value="ECO:0007669"/>
    <property type="project" value="InterPro"/>
</dbReference>
<gene>
    <name evidence="7" type="ORF">EHW97_05965</name>
</gene>
<keyword evidence="4" id="KW-0804">Transcription</keyword>
<dbReference type="Pfam" id="PF00126">
    <property type="entry name" value="HTH_1"/>
    <property type="match status" value="1"/>
</dbReference>
<keyword evidence="5" id="KW-0175">Coiled coil</keyword>
<dbReference type="PANTHER" id="PTHR30346">
    <property type="entry name" value="TRANSCRIPTIONAL DUAL REGULATOR HCAR-RELATED"/>
    <property type="match status" value="1"/>
</dbReference>
<evidence type="ECO:0000313" key="7">
    <source>
        <dbReference type="EMBL" id="RQN08791.1"/>
    </source>
</evidence>
<sequence length="310" mass="33116">MRIQPSRLPFFLAIARNGGVLAAADALHVTPSAVSQQLTRLESEVGQPLVERTPRGVTLTAAGRELAELAENIEREINETELRLASAGDDPTGVVRLGGFQTFFSSVLAPALPRWREELYGVELQIHEGPRAELLRALRAADLEIVIVEYDTAETAPPLGPAIREIPLLDDPWKLVAPAGTLAATELVELERLRTPWLGVEASAATAQAVRRVRTPLGQSTSAHTYAEYPTALALVAAGEGMTLLPTLALQGTLPEGVEVADVPGLGARRLALRHRTGRRGPSQAVTAAIDFLRDISASFQADPTTDVTA</sequence>
<dbReference type="GO" id="GO:0003677">
    <property type="term" value="F:DNA binding"/>
    <property type="evidence" value="ECO:0007669"/>
    <property type="project" value="UniProtKB-KW"/>
</dbReference>
<evidence type="ECO:0000256" key="3">
    <source>
        <dbReference type="ARBA" id="ARBA00023125"/>
    </source>
</evidence>
<dbReference type="GO" id="GO:0032993">
    <property type="term" value="C:protein-DNA complex"/>
    <property type="evidence" value="ECO:0007669"/>
    <property type="project" value="TreeGrafter"/>
</dbReference>
<dbReference type="Proteomes" id="UP000275225">
    <property type="component" value="Unassembled WGS sequence"/>
</dbReference>
<keyword evidence="3" id="KW-0238">DNA-binding</keyword>
<name>A0A3N6ZFA5_9ACTN</name>
<evidence type="ECO:0000313" key="8">
    <source>
        <dbReference type="Proteomes" id="UP000275225"/>
    </source>
</evidence>
<dbReference type="PROSITE" id="PS50931">
    <property type="entry name" value="HTH_LYSR"/>
    <property type="match status" value="1"/>
</dbReference>
<dbReference type="Gene3D" id="1.10.10.10">
    <property type="entry name" value="Winged helix-like DNA-binding domain superfamily/Winged helix DNA-binding domain"/>
    <property type="match status" value="1"/>
</dbReference>
<evidence type="ECO:0000259" key="6">
    <source>
        <dbReference type="PROSITE" id="PS50931"/>
    </source>
</evidence>
<dbReference type="Pfam" id="PF03466">
    <property type="entry name" value="LysR_substrate"/>
    <property type="match status" value="1"/>
</dbReference>
<dbReference type="InterPro" id="IPR036390">
    <property type="entry name" value="WH_DNA-bd_sf"/>
</dbReference>
<accession>A0A3N6ZFA5</accession>
<feature type="domain" description="HTH lysR-type" evidence="6">
    <location>
        <begin position="11"/>
        <end position="60"/>
    </location>
</feature>